<evidence type="ECO:0000256" key="1">
    <source>
        <dbReference type="ARBA" id="ARBA00004479"/>
    </source>
</evidence>
<keyword evidence="15" id="KW-0808">Transferase</keyword>
<feature type="binding site" evidence="13">
    <location>
        <position position="934"/>
    </location>
    <ligand>
        <name>Mg(2+)</name>
        <dbReference type="ChEBI" id="CHEBI:18420"/>
    </ligand>
</feature>
<evidence type="ECO:0000256" key="5">
    <source>
        <dbReference type="ARBA" id="ARBA00022741"/>
    </source>
</evidence>
<evidence type="ECO:0000256" key="13">
    <source>
        <dbReference type="PIRSR" id="PIRSR000615-3"/>
    </source>
</evidence>
<accession>A0A6S7HZ57</accession>
<evidence type="ECO:0000256" key="10">
    <source>
        <dbReference type="ARBA" id="ARBA00023180"/>
    </source>
</evidence>
<dbReference type="InterPro" id="IPR036790">
    <property type="entry name" value="Frizzled_dom_sf"/>
</dbReference>
<dbReference type="SMART" id="SM00409">
    <property type="entry name" value="IG"/>
    <property type="match status" value="1"/>
</dbReference>
<dbReference type="InterPro" id="IPR050122">
    <property type="entry name" value="RTK"/>
</dbReference>
<dbReference type="InterPro" id="IPR000001">
    <property type="entry name" value="Kringle"/>
</dbReference>
<dbReference type="GO" id="GO:0005524">
    <property type="term" value="F:ATP binding"/>
    <property type="evidence" value="ECO:0007669"/>
    <property type="project" value="UniProtKB-KW"/>
</dbReference>
<keyword evidence="5 12" id="KW-0547">Nucleotide-binding</keyword>
<dbReference type="Pfam" id="PF07714">
    <property type="entry name" value="PK_Tyr_Ser-Thr"/>
    <property type="match status" value="1"/>
</dbReference>
<name>A0A6S7HZ57_PARCT</name>
<dbReference type="GO" id="GO:0007169">
    <property type="term" value="P:cell surface receptor protein tyrosine kinase signaling pathway"/>
    <property type="evidence" value="ECO:0007669"/>
    <property type="project" value="TreeGrafter"/>
</dbReference>
<proteinExistence type="predicted"/>
<comment type="caution">
    <text evidence="14">Lacks conserved residue(s) required for the propagation of feature annotation.</text>
</comment>
<dbReference type="Gene3D" id="2.40.20.10">
    <property type="entry name" value="Plasminogen Kringle 4"/>
    <property type="match status" value="2"/>
</dbReference>
<evidence type="ECO:0000313" key="15">
    <source>
        <dbReference type="EMBL" id="CAB4009423.1"/>
    </source>
</evidence>
<evidence type="ECO:0000313" key="16">
    <source>
        <dbReference type="Proteomes" id="UP001152795"/>
    </source>
</evidence>
<keyword evidence="9 14" id="KW-1015">Disulfide bond</keyword>
<dbReference type="InterPro" id="IPR001245">
    <property type="entry name" value="Ser-Thr/Tyr_kinase_cat_dom"/>
</dbReference>
<evidence type="ECO:0000256" key="14">
    <source>
        <dbReference type="PROSITE-ProRule" id="PRU00121"/>
    </source>
</evidence>
<dbReference type="Gene3D" id="1.10.2000.10">
    <property type="entry name" value="Frizzled cysteine-rich domain"/>
    <property type="match status" value="3"/>
</dbReference>
<dbReference type="PANTHER" id="PTHR24416:SF611">
    <property type="entry name" value="TYROSINE-PROTEIN KINASE TRANSMEMBRANE RECEPTOR ROR"/>
    <property type="match status" value="1"/>
</dbReference>
<evidence type="ECO:0000256" key="7">
    <source>
        <dbReference type="ARBA" id="ARBA00022989"/>
    </source>
</evidence>
<keyword evidence="3 14" id="KW-0420">Kringle</keyword>
<dbReference type="InterPro" id="IPR013783">
    <property type="entry name" value="Ig-like_fold"/>
</dbReference>
<dbReference type="OrthoDB" id="2431000at2759"/>
<organism evidence="15 16">
    <name type="scientific">Paramuricea clavata</name>
    <name type="common">Red gorgonian</name>
    <name type="synonym">Violescent sea-whip</name>
    <dbReference type="NCBI Taxonomy" id="317549"/>
    <lineage>
        <taxon>Eukaryota</taxon>
        <taxon>Metazoa</taxon>
        <taxon>Cnidaria</taxon>
        <taxon>Anthozoa</taxon>
        <taxon>Octocorallia</taxon>
        <taxon>Malacalcyonacea</taxon>
        <taxon>Plexauridae</taxon>
        <taxon>Paramuricea</taxon>
    </lineage>
</organism>
<dbReference type="PROSITE" id="PS50038">
    <property type="entry name" value="FZ"/>
    <property type="match status" value="3"/>
</dbReference>
<dbReference type="SUPFAM" id="SSF48726">
    <property type="entry name" value="Immunoglobulin"/>
    <property type="match status" value="1"/>
</dbReference>
<dbReference type="PRINTS" id="PR00018">
    <property type="entry name" value="KRINGLE"/>
</dbReference>
<dbReference type="InterPro" id="IPR003599">
    <property type="entry name" value="Ig_sub"/>
</dbReference>
<dbReference type="GO" id="GO:0043235">
    <property type="term" value="C:receptor complex"/>
    <property type="evidence" value="ECO:0007669"/>
    <property type="project" value="TreeGrafter"/>
</dbReference>
<sequence length="1081" mass="122014">MLTVNSFIVWNIAITTSFNRGGKNSRNVCTTCKVTRRLSNYTVVPGDRVTLRCAFRGIHHTNITWFRNGKPLKQTRSRNIVISKWQNQNGSKLRIKKVTSRMTGSYSCVGHNVRDQYIISTGYVRVSRANRDNAKALTTTPSVVLKQRNGKCEMYVGTICARYIQDNGIIFVESGAQKSQGFIEAKLKFAYKIMSANLTKSCRPAALPLWCHHHFPACSVVNSKAEPKSICKSECNHIQNNDCKVEYAETRKASSQSSEDDLFPDCKLLPSEDHSQSNCVSIKRHVPSLRPGAVIKPASGRCTMYNGDVCKKPGKKVFVKDGTTISDIEKEIQDTMKGKYVSSQCHSYVQPLLCQLRLPDCDESSTTPKGKPICQDECLVLKNKFCKKEYSHAKKVSATNIFFDCSSVPSLTTASGKCSSVGVPSKDLASPDEIPIPTKKIGRCQPYTGTICKDFLKGKNIFLEVDHLESHIERKIFNAIRDIEGFPDLSPKCEPYVLPLMCHHLFPYCVPNSQSQPKPSYICREDCFRIQLEFCHSEYPIAEYESLTAGSILFPSCKELPMSNERCTPLKSITNRTEPAIPGDCYRDNGKEYGGFTNTTESGAPCQRWGDKMPGSSYAKLQGGHNFCRNLRGKNKKPWCFTDQQVMELCNVPKCAPVGTPLNGTGEHYLGILDTTKKGPCLPWKDHEPEHNWAHNYCRNPKGNKKEKPWCYIGKDDWEYCDLPKVSANKFPDSGGGHLSNLLYTVIPCVVFGMVVAIVIIAVCWKRHKQGPDTIKKNTRMTVTVVLPELRTIPGENILLPKCLGNGKFGSMYNGEICSEDGSRFSRLVKVALKDSSEEFVNQAKTWSQFHHPNLLIIEAITSDSEPMTLVYESAGHGSLYQYLIYHSPNNPNFTRDHALLDKANLLDISRQIAAGMAYLSSHDYVHGELMTRNCQVAHSMVIKITDFTLDRGDCYCRRPNKRPIALGWMAPETIQTETYTVHSDVWAFGVLLWEIFTYGFQPYFGFIFPEVREKILNMVLLEQPRDCIPVVYELMRNCWKKTPTHRPQFVDLHDDLNTLCNEYLEDDDEHDSRYITGVNL</sequence>
<dbReference type="InterPro" id="IPR007110">
    <property type="entry name" value="Ig-like_dom"/>
</dbReference>
<evidence type="ECO:0000256" key="6">
    <source>
        <dbReference type="ARBA" id="ARBA00022840"/>
    </source>
</evidence>
<keyword evidence="8" id="KW-0472">Membrane</keyword>
<dbReference type="PROSITE" id="PS50011">
    <property type="entry name" value="PROTEIN_KINASE_DOM"/>
    <property type="match status" value="1"/>
</dbReference>
<dbReference type="SUPFAM" id="SSF56112">
    <property type="entry name" value="Protein kinase-like (PK-like)"/>
    <property type="match status" value="1"/>
</dbReference>
<dbReference type="Pfam" id="PF01392">
    <property type="entry name" value="Fz"/>
    <property type="match status" value="3"/>
</dbReference>
<comment type="caution">
    <text evidence="15">The sequence shown here is derived from an EMBL/GenBank/DDBJ whole genome shotgun (WGS) entry which is preliminary data.</text>
</comment>
<dbReference type="CDD" id="cd00096">
    <property type="entry name" value="Ig"/>
    <property type="match status" value="1"/>
</dbReference>
<dbReference type="InterPro" id="IPR038178">
    <property type="entry name" value="Kringle_sf"/>
</dbReference>
<evidence type="ECO:0000256" key="12">
    <source>
        <dbReference type="PIRSR" id="PIRSR000615-2"/>
    </source>
</evidence>
<evidence type="ECO:0000256" key="11">
    <source>
        <dbReference type="ARBA" id="ARBA00023319"/>
    </source>
</evidence>
<dbReference type="InterPro" id="IPR036179">
    <property type="entry name" value="Ig-like_dom_sf"/>
</dbReference>
<keyword evidence="2" id="KW-0597">Phosphoprotein</keyword>
<reference evidence="15" key="1">
    <citation type="submission" date="2020-04" db="EMBL/GenBank/DDBJ databases">
        <authorList>
            <person name="Alioto T."/>
            <person name="Alioto T."/>
            <person name="Gomez Garrido J."/>
        </authorList>
    </citation>
    <scope>NUCLEOTIDE SEQUENCE</scope>
    <source>
        <strain evidence="15">A484AB</strain>
    </source>
</reference>
<keyword evidence="13" id="KW-0479">Metal-binding</keyword>
<evidence type="ECO:0000256" key="4">
    <source>
        <dbReference type="ARBA" id="ARBA00022692"/>
    </source>
</evidence>
<evidence type="ECO:0000256" key="3">
    <source>
        <dbReference type="ARBA" id="ARBA00022572"/>
    </source>
</evidence>
<feature type="binding site" evidence="12">
    <location>
        <position position="933"/>
    </location>
    <ligand>
        <name>ATP</name>
        <dbReference type="ChEBI" id="CHEBI:30616"/>
    </ligand>
</feature>
<dbReference type="Pfam" id="PF13927">
    <property type="entry name" value="Ig_3"/>
    <property type="match status" value="1"/>
</dbReference>
<dbReference type="InterPro" id="IPR000719">
    <property type="entry name" value="Prot_kinase_dom"/>
</dbReference>
<keyword evidence="11" id="KW-0393">Immunoglobulin domain</keyword>
<keyword evidence="15" id="KW-0675">Receptor</keyword>
<keyword evidence="7" id="KW-1133">Transmembrane helix</keyword>
<comment type="subcellular location">
    <subcellularLocation>
        <location evidence="1">Membrane</location>
        <topology evidence="1">Single-pass type I membrane protein</topology>
    </subcellularLocation>
</comment>
<dbReference type="Proteomes" id="UP001152795">
    <property type="component" value="Unassembled WGS sequence"/>
</dbReference>
<evidence type="ECO:0000256" key="9">
    <source>
        <dbReference type="ARBA" id="ARBA00023157"/>
    </source>
</evidence>
<feature type="binding site" evidence="13">
    <location>
        <position position="947"/>
    </location>
    <ligand>
        <name>Mg(2+)</name>
        <dbReference type="ChEBI" id="CHEBI:18420"/>
    </ligand>
</feature>
<dbReference type="GO" id="GO:0046872">
    <property type="term" value="F:metal ion binding"/>
    <property type="evidence" value="ECO:0007669"/>
    <property type="project" value="UniProtKB-KW"/>
</dbReference>
<dbReference type="SMART" id="SM00408">
    <property type="entry name" value="IGc2"/>
    <property type="match status" value="1"/>
</dbReference>
<feature type="disulfide bond" evidence="14">
    <location>
        <begin position="698"/>
        <end position="721"/>
    </location>
</feature>
<keyword evidence="4 15" id="KW-0812">Transmembrane</keyword>
<dbReference type="Gene3D" id="1.10.510.10">
    <property type="entry name" value="Transferase(Phosphotransferase) domain 1"/>
    <property type="match status" value="1"/>
</dbReference>
<dbReference type="InterPro" id="IPR020067">
    <property type="entry name" value="Frizzled_dom"/>
</dbReference>
<dbReference type="PRINTS" id="PR00109">
    <property type="entry name" value="TYRKINASE"/>
</dbReference>
<protein>
    <submittedName>
        <fullName evidence="15">Inactive tyrosine- kinase transmembrane receptor ROR1-like</fullName>
    </submittedName>
</protein>
<dbReference type="EMBL" id="CACRXK020006447">
    <property type="protein sequence ID" value="CAB4009423.1"/>
    <property type="molecule type" value="Genomic_DNA"/>
</dbReference>
<keyword evidence="13" id="KW-0460">Magnesium</keyword>
<dbReference type="Gene3D" id="2.60.40.10">
    <property type="entry name" value="Immunoglobulins"/>
    <property type="match status" value="1"/>
</dbReference>
<dbReference type="GO" id="GO:0017147">
    <property type="term" value="F:Wnt-protein binding"/>
    <property type="evidence" value="ECO:0007669"/>
    <property type="project" value="TreeGrafter"/>
</dbReference>
<dbReference type="PROSITE" id="PS50835">
    <property type="entry name" value="IG_LIKE"/>
    <property type="match status" value="1"/>
</dbReference>
<dbReference type="GO" id="GO:0004714">
    <property type="term" value="F:transmembrane receptor protein tyrosine kinase activity"/>
    <property type="evidence" value="ECO:0007669"/>
    <property type="project" value="TreeGrafter"/>
</dbReference>
<dbReference type="SUPFAM" id="SSF57440">
    <property type="entry name" value="Kringle-like"/>
    <property type="match status" value="2"/>
</dbReference>
<dbReference type="InterPro" id="IPR013806">
    <property type="entry name" value="Kringle-like"/>
</dbReference>
<dbReference type="InterPro" id="IPR011009">
    <property type="entry name" value="Kinase-like_dom_sf"/>
</dbReference>
<gene>
    <name evidence="15" type="ORF">PACLA_8A055353</name>
</gene>
<keyword evidence="6 12" id="KW-0067">ATP-binding</keyword>
<dbReference type="CDD" id="cd00108">
    <property type="entry name" value="KR"/>
    <property type="match status" value="1"/>
</dbReference>
<dbReference type="Pfam" id="PF00051">
    <property type="entry name" value="Kringle"/>
    <property type="match status" value="1"/>
</dbReference>
<dbReference type="PIRSF" id="PIRSF000615">
    <property type="entry name" value="TyrPK_CSF1-R"/>
    <property type="match status" value="1"/>
</dbReference>
<dbReference type="PROSITE" id="PS50070">
    <property type="entry name" value="KRINGLE_2"/>
    <property type="match status" value="1"/>
</dbReference>
<dbReference type="PANTHER" id="PTHR24416">
    <property type="entry name" value="TYROSINE-PROTEIN KINASE RECEPTOR"/>
    <property type="match status" value="1"/>
</dbReference>
<dbReference type="AlphaFoldDB" id="A0A6S7HZ57"/>
<dbReference type="GO" id="GO:0005886">
    <property type="term" value="C:plasma membrane"/>
    <property type="evidence" value="ECO:0007669"/>
    <property type="project" value="TreeGrafter"/>
</dbReference>
<dbReference type="InterPro" id="IPR003598">
    <property type="entry name" value="Ig_sub2"/>
</dbReference>
<keyword evidence="10" id="KW-0325">Glycoprotein</keyword>
<evidence type="ECO:0000256" key="2">
    <source>
        <dbReference type="ARBA" id="ARBA00022553"/>
    </source>
</evidence>
<keyword evidence="15" id="KW-0418">Kinase</keyword>
<dbReference type="SMART" id="SM00130">
    <property type="entry name" value="KR"/>
    <property type="match status" value="2"/>
</dbReference>
<evidence type="ECO:0000256" key="8">
    <source>
        <dbReference type="ARBA" id="ARBA00023136"/>
    </source>
</evidence>
<keyword evidence="16" id="KW-1185">Reference proteome</keyword>